<dbReference type="CDD" id="cd22343">
    <property type="entry name" value="PDDEXK_lambda_exonuclease-like"/>
    <property type="match status" value="1"/>
</dbReference>
<evidence type="ECO:0000259" key="1">
    <source>
        <dbReference type="Pfam" id="PF09588"/>
    </source>
</evidence>
<name>Q1DGT4_AEDAE</name>
<reference evidence="2" key="3">
    <citation type="submission" date="2012-09" db="EMBL/GenBank/DDBJ databases">
        <authorList>
            <consortium name="VectorBase"/>
        </authorList>
    </citation>
    <scope>NUCLEOTIDE SEQUENCE</scope>
    <source>
        <strain evidence="2">Liverpool</strain>
    </source>
</reference>
<gene>
    <name evidence="2" type="ORF">AaeL_AAEL015492</name>
</gene>
<reference evidence="2" key="1">
    <citation type="submission" date="2005-10" db="EMBL/GenBank/DDBJ databases">
        <authorList>
            <person name="Loftus B.J."/>
            <person name="Nene V.M."/>
            <person name="Hannick L.I."/>
            <person name="Bidwell S."/>
            <person name="Haas B."/>
            <person name="Amedeo P."/>
            <person name="Orvis J."/>
            <person name="Wortman J.R."/>
            <person name="White O.R."/>
            <person name="Salzberg S."/>
            <person name="Shumway M."/>
            <person name="Koo H."/>
            <person name="Zhao Y."/>
            <person name="Holmes M."/>
            <person name="Miller J."/>
            <person name="Schatz M."/>
            <person name="Pop M."/>
            <person name="Pai G."/>
            <person name="Utterback T."/>
            <person name="Rogers Y.-H."/>
            <person name="Kravitz S."/>
            <person name="Fraser C.M."/>
        </authorList>
    </citation>
    <scope>NUCLEOTIDE SEQUENCE</scope>
    <source>
        <strain evidence="2">Liverpool</strain>
    </source>
</reference>
<dbReference type="SUPFAM" id="SSF52980">
    <property type="entry name" value="Restriction endonuclease-like"/>
    <property type="match status" value="1"/>
</dbReference>
<dbReference type="PaxDb" id="7159-AAEL015492-PA"/>
<dbReference type="AlphaFoldDB" id="Q1DGT4"/>
<dbReference type="eggNOG" id="ENOG502S916">
    <property type="taxonomic scope" value="Eukaryota"/>
</dbReference>
<reference evidence="2" key="2">
    <citation type="journal article" date="2007" name="Science">
        <title>Genome sequence of Aedes aegypti, a major arbovirus vector.</title>
        <authorList>
            <person name="Nene V."/>
            <person name="Wortman J.R."/>
            <person name="Lawson D."/>
            <person name="Haas B."/>
            <person name="Kodira C."/>
            <person name="Tu Z.J."/>
            <person name="Loftus B."/>
            <person name="Xi Z."/>
            <person name="Megy K."/>
            <person name="Grabherr M."/>
            <person name="Ren Q."/>
            <person name="Zdobnov E.M."/>
            <person name="Lobo N.F."/>
            <person name="Campbell K.S."/>
            <person name="Brown S.E."/>
            <person name="Bonaldo M.F."/>
            <person name="Zhu J."/>
            <person name="Sinkins S.P."/>
            <person name="Hogenkamp D.G."/>
            <person name="Amedeo P."/>
            <person name="Arensburger P."/>
            <person name="Atkinson P.W."/>
            <person name="Bidwell S."/>
            <person name="Biedler J."/>
            <person name="Birney E."/>
            <person name="Bruggner R.V."/>
            <person name="Costas J."/>
            <person name="Coy M.R."/>
            <person name="Crabtree J."/>
            <person name="Crawford M."/>
            <person name="Debruyn B."/>
            <person name="Decaprio D."/>
            <person name="Eiglmeier K."/>
            <person name="Eisenstadt E."/>
            <person name="El-Dorry H."/>
            <person name="Gelbart W.M."/>
            <person name="Gomes S.L."/>
            <person name="Hammond M."/>
            <person name="Hannick L.I."/>
            <person name="Hogan J.R."/>
            <person name="Holmes M.H."/>
            <person name="Jaffe D."/>
            <person name="Johnston J.S."/>
            <person name="Kennedy R.C."/>
            <person name="Koo H."/>
            <person name="Kravitz S."/>
            <person name="Kriventseva E.V."/>
            <person name="Kulp D."/>
            <person name="Labutti K."/>
            <person name="Lee E."/>
            <person name="Li S."/>
            <person name="Lovin D.D."/>
            <person name="Mao C."/>
            <person name="Mauceli E."/>
            <person name="Menck C.F."/>
            <person name="Miller J.R."/>
            <person name="Montgomery P."/>
            <person name="Mori A."/>
            <person name="Nascimento A.L."/>
            <person name="Naveira H.F."/>
            <person name="Nusbaum C."/>
            <person name="O'leary S."/>
            <person name="Orvis J."/>
            <person name="Pertea M."/>
            <person name="Quesneville H."/>
            <person name="Reidenbach K.R."/>
            <person name="Rogers Y.H."/>
            <person name="Roth C.W."/>
            <person name="Schneider J.R."/>
            <person name="Schatz M."/>
            <person name="Shumway M."/>
            <person name="Stanke M."/>
            <person name="Stinson E.O."/>
            <person name="Tubio J.M."/>
            <person name="Vanzee J.P."/>
            <person name="Verjovski-Almeida S."/>
            <person name="Werner D."/>
            <person name="White O."/>
            <person name="Wyder S."/>
            <person name="Zeng Q."/>
            <person name="Zhao Q."/>
            <person name="Zhao Y."/>
            <person name="Hill C.A."/>
            <person name="Raikhel A.S."/>
            <person name="Soares M.B."/>
            <person name="Knudson D.L."/>
            <person name="Lee N.H."/>
            <person name="Galagan J."/>
            <person name="Salzberg S.L."/>
            <person name="Paulsen I.T."/>
            <person name="Dimopoulos G."/>
            <person name="Collins F.H."/>
            <person name="Birren B."/>
            <person name="Fraser-Liggett C.M."/>
            <person name="Severson D.W."/>
        </authorList>
    </citation>
    <scope>NUCLEOTIDE SEQUENCE [LARGE SCALE GENOMIC DNA]</scope>
    <source>
        <strain evidence="2">Liverpool</strain>
    </source>
</reference>
<feature type="non-terminal residue" evidence="2">
    <location>
        <position position="114"/>
    </location>
</feature>
<feature type="non-terminal residue" evidence="2">
    <location>
        <position position="1"/>
    </location>
</feature>
<feature type="domain" description="YqaJ viral recombinase" evidence="1">
    <location>
        <begin position="5"/>
        <end position="111"/>
    </location>
</feature>
<dbReference type="EMBL" id="CH900449">
    <property type="protein sequence ID" value="EAT32364.1"/>
    <property type="molecule type" value="Genomic_DNA"/>
</dbReference>
<dbReference type="HOGENOM" id="CLU_156974_0_0_1"/>
<dbReference type="PhylomeDB" id="Q1DGT4"/>
<protein>
    <submittedName>
        <fullName evidence="2">AAEL015492-PA</fullName>
    </submittedName>
</protein>
<dbReference type="PANTHER" id="PTHR46609">
    <property type="entry name" value="EXONUCLEASE, PHAGE-TYPE/RECB, C-TERMINAL DOMAIN-CONTAINING PROTEIN"/>
    <property type="match status" value="1"/>
</dbReference>
<dbReference type="OMA" id="CESKAIN"/>
<evidence type="ECO:0000313" key="2">
    <source>
        <dbReference type="EMBL" id="EAT32364.1"/>
    </source>
</evidence>
<dbReference type="Pfam" id="PF09588">
    <property type="entry name" value="YqaJ"/>
    <property type="match status" value="1"/>
</dbReference>
<dbReference type="Proteomes" id="UP000682892">
    <property type="component" value="Unassembled WGS sequence"/>
</dbReference>
<organism evidence="2 3">
    <name type="scientific">Aedes aegypti</name>
    <name type="common">Yellowfever mosquito</name>
    <name type="synonym">Culex aegypti</name>
    <dbReference type="NCBI Taxonomy" id="7159"/>
    <lineage>
        <taxon>Eukaryota</taxon>
        <taxon>Metazoa</taxon>
        <taxon>Ecdysozoa</taxon>
        <taxon>Arthropoda</taxon>
        <taxon>Hexapoda</taxon>
        <taxon>Insecta</taxon>
        <taxon>Pterygota</taxon>
        <taxon>Neoptera</taxon>
        <taxon>Endopterygota</taxon>
        <taxon>Diptera</taxon>
        <taxon>Nematocera</taxon>
        <taxon>Culicoidea</taxon>
        <taxon>Culicidae</taxon>
        <taxon>Culicinae</taxon>
        <taxon>Aedini</taxon>
        <taxon>Aedes</taxon>
        <taxon>Stegomyia</taxon>
    </lineage>
</organism>
<accession>Q1DGT4</accession>
<evidence type="ECO:0000313" key="3">
    <source>
        <dbReference type="Proteomes" id="UP000682892"/>
    </source>
</evidence>
<dbReference type="InterPro" id="IPR019080">
    <property type="entry name" value="YqaJ_viral_recombinase"/>
</dbReference>
<dbReference type="PANTHER" id="PTHR46609:SF8">
    <property type="entry name" value="YQAJ VIRAL RECOMBINASE DOMAIN-CONTAINING PROTEIN"/>
    <property type="match status" value="1"/>
</dbReference>
<dbReference type="InterPro" id="IPR011604">
    <property type="entry name" value="PDDEXK-like_dom_sf"/>
</dbReference>
<dbReference type="InterPro" id="IPR051703">
    <property type="entry name" value="NF-kappa-B_Signaling_Reg"/>
</dbReference>
<dbReference type="GO" id="GO:0006281">
    <property type="term" value="P:DNA repair"/>
    <property type="evidence" value="ECO:0007669"/>
    <property type="project" value="UniProtKB-ARBA"/>
</dbReference>
<dbReference type="InterPro" id="IPR011335">
    <property type="entry name" value="Restrct_endonuc-II-like"/>
</dbReference>
<proteinExistence type="predicted"/>
<dbReference type="Gene3D" id="3.90.320.10">
    <property type="match status" value="1"/>
</dbReference>
<sequence length="114" mass="12806">QNSAKWKEERSLRITASNAYQLYTYYKTDPCKPKDWKRKVTKLILPDDLTTPAIEHGRKCESKAINVYSDATGKTVSRCGLVVPPNVPWIGCSPDGLIIEEKKIVEIKCPLAGK</sequence>